<sequence length="1166" mass="128009">MVWEVLVAVLREGETRLRQRNSFSRRKIGEGSNNVKLLNEIEAISKALYRDKKPIRSSSSTSNIRSKSTGKAPLPDSKGKFKFNNNNNNNEDPPQKDKKSIWNWKPLKAFSGVKNRRFSCCFSLQVHSIEGLPPAFNDISLVVHWKRRDGGVETRPAKVFNGKVEVEENLTLTCLVYGSRNGPHHSAKYEAKHFLLYASVFEAPELDLGKHRVDLTRLLPLTLEELEEEKSSGKWTTSFKLSGKAKGAMMNVSFGYTVMGDPSGNNQSVHEVLNMKQNNLNMLKPVSKFGPTDGEHTIQRVGSLPNKLNQRSHASSQSIEDIKDLHEILPMSKSEIASSVDMLSQKFDEEKLESLVDYKPEVDASTEQLEPIKPQFYPVSKSGKENVENECEDNEFSIVEQGIELSLEEQMKSEEHAIRAAADSAVENAKADTSALVPFTEGNKLSHDGDSGSHMDELLILDRVSKEDDTCSKDSLMKELESALISVSNLEAESLGSPVDQDNYMGAKADHKTDRLGRSHSLDDVTESVASEFLNMLGIEHSPFGLSSESEPESPREQLLRQFEKDALAGGCSLFDFGAGDEDQAECGYAASTAPEWGVFSEDFELSAAIQAAEEEHQMETQDMRGKMRATMLEDLETEALMREWGLDEKAFQCSPPESSGGFGSPIDMPQGEPLELPPLGEGLGPFLQTNNGGFLRSMNPALFSNAKSGGSLIMQVSSPVVVPAEMGSGIMDILQRLASVGIEKLSMQANKLMPLEDITGKTMQQVAWEAAAALEGPESQYVLQYESEVGQDLPEPQKRVKGRSSGPRSNEFSPTSTGNEMGSEYVSLEDLAPLAMDKIEALSMEGLRIQSGMADVDAPSNISTQSIGEISALQGKAVNITGSLGLEGTAGLQLLDVKDNGDEIDGLMGLSLTLDEWMRLDSGDIYDEDEISERTSKILAAHHATSLDLIRGGSKGDRRRGKGSGRKCGLLGNNFTVALMVQLRDPLRNYEPVGAPMLSLIQVERVFVPPKPKIYSTVSELRINNEEDDESESGLKVVKEEAKEEKISEEEGIPQFRITEVHVAGLKTEPGKKKLWGSKTQQQSGSRWLLANGMGKSNKHPVLKSKAVSKSAAAPLTTTVQPGDTLWSISSRVHGTGEKWKELVALNPHIRNPNVIFPNEKIRLK</sequence>
<comment type="caution">
    <text evidence="1">The sequence shown here is derived from an EMBL/GenBank/DDBJ whole genome shotgun (WGS) entry which is preliminary data.</text>
</comment>
<accession>A0ACC1XC24</accession>
<proteinExistence type="predicted"/>
<organism evidence="1 2">
    <name type="scientific">Melia azedarach</name>
    <name type="common">Chinaberry tree</name>
    <dbReference type="NCBI Taxonomy" id="155640"/>
    <lineage>
        <taxon>Eukaryota</taxon>
        <taxon>Viridiplantae</taxon>
        <taxon>Streptophyta</taxon>
        <taxon>Embryophyta</taxon>
        <taxon>Tracheophyta</taxon>
        <taxon>Spermatophyta</taxon>
        <taxon>Magnoliopsida</taxon>
        <taxon>eudicotyledons</taxon>
        <taxon>Gunneridae</taxon>
        <taxon>Pentapetalae</taxon>
        <taxon>rosids</taxon>
        <taxon>malvids</taxon>
        <taxon>Sapindales</taxon>
        <taxon>Meliaceae</taxon>
        <taxon>Melia</taxon>
    </lineage>
</organism>
<gene>
    <name evidence="1" type="ORF">OWV82_018705</name>
</gene>
<dbReference type="Proteomes" id="UP001164539">
    <property type="component" value="Chromosome 10"/>
</dbReference>
<evidence type="ECO:0000313" key="2">
    <source>
        <dbReference type="Proteomes" id="UP001164539"/>
    </source>
</evidence>
<evidence type="ECO:0000313" key="1">
    <source>
        <dbReference type="EMBL" id="KAJ4708824.1"/>
    </source>
</evidence>
<dbReference type="EMBL" id="CM051403">
    <property type="protein sequence ID" value="KAJ4708824.1"/>
    <property type="molecule type" value="Genomic_DNA"/>
</dbReference>
<reference evidence="1 2" key="1">
    <citation type="journal article" date="2023" name="Science">
        <title>Complex scaffold remodeling in plant triterpene biosynthesis.</title>
        <authorList>
            <person name="De La Pena R."/>
            <person name="Hodgson H."/>
            <person name="Liu J.C."/>
            <person name="Stephenson M.J."/>
            <person name="Martin A.C."/>
            <person name="Owen C."/>
            <person name="Harkess A."/>
            <person name="Leebens-Mack J."/>
            <person name="Jimenez L.E."/>
            <person name="Osbourn A."/>
            <person name="Sattely E.S."/>
        </authorList>
    </citation>
    <scope>NUCLEOTIDE SEQUENCE [LARGE SCALE GENOMIC DNA]</scope>
    <source>
        <strain evidence="2">cv. JPN11</strain>
        <tissue evidence="1">Leaf</tissue>
    </source>
</reference>
<protein>
    <submittedName>
        <fullName evidence="1">Protein PLASTID MOVEMENT IMPAIRED 1-RELATED 1</fullName>
    </submittedName>
</protein>
<keyword evidence="2" id="KW-1185">Reference proteome</keyword>
<name>A0ACC1XC24_MELAZ</name>